<feature type="chain" id="PRO_5044835411" evidence="1">
    <location>
        <begin position="21"/>
        <end position="105"/>
    </location>
</feature>
<evidence type="ECO:0000256" key="1">
    <source>
        <dbReference type="SAM" id="SignalP"/>
    </source>
</evidence>
<keyword evidence="3" id="KW-1185">Reference proteome</keyword>
<sequence>MRLDLCFLCLVFFDSIKLLSKPTYEHHAIEVTVHSRIFYGGSTTQTKDYIGSFVDRIADTTNAHDNNPLTRFGGFFCGSSVEVAVFARAGDMKQKLTMGCTDGVS</sequence>
<evidence type="ECO:0000313" key="3">
    <source>
        <dbReference type="Proteomes" id="UP001604336"/>
    </source>
</evidence>
<proteinExistence type="predicted"/>
<dbReference type="EMBL" id="JBFOLK010000010">
    <property type="protein sequence ID" value="KAL2479895.1"/>
    <property type="molecule type" value="Genomic_DNA"/>
</dbReference>
<dbReference type="AlphaFoldDB" id="A0ABD1QUM0"/>
<reference evidence="3" key="1">
    <citation type="submission" date="2024-07" db="EMBL/GenBank/DDBJ databases">
        <title>Two chromosome-level genome assemblies of Korean endemic species Abeliophyllum distichum and Forsythia ovata (Oleaceae).</title>
        <authorList>
            <person name="Jang H."/>
        </authorList>
    </citation>
    <scope>NUCLEOTIDE SEQUENCE [LARGE SCALE GENOMIC DNA]</scope>
</reference>
<protein>
    <submittedName>
        <fullName evidence="2">Uncharacterized protein</fullName>
    </submittedName>
</protein>
<gene>
    <name evidence="2" type="ORF">Adt_32861</name>
</gene>
<name>A0ABD1QUM0_9LAMI</name>
<comment type="caution">
    <text evidence="2">The sequence shown here is derived from an EMBL/GenBank/DDBJ whole genome shotgun (WGS) entry which is preliminary data.</text>
</comment>
<accession>A0ABD1QUM0</accession>
<evidence type="ECO:0000313" key="2">
    <source>
        <dbReference type="EMBL" id="KAL2479895.1"/>
    </source>
</evidence>
<dbReference type="Proteomes" id="UP001604336">
    <property type="component" value="Unassembled WGS sequence"/>
</dbReference>
<feature type="signal peptide" evidence="1">
    <location>
        <begin position="1"/>
        <end position="20"/>
    </location>
</feature>
<organism evidence="2 3">
    <name type="scientific">Abeliophyllum distichum</name>
    <dbReference type="NCBI Taxonomy" id="126358"/>
    <lineage>
        <taxon>Eukaryota</taxon>
        <taxon>Viridiplantae</taxon>
        <taxon>Streptophyta</taxon>
        <taxon>Embryophyta</taxon>
        <taxon>Tracheophyta</taxon>
        <taxon>Spermatophyta</taxon>
        <taxon>Magnoliopsida</taxon>
        <taxon>eudicotyledons</taxon>
        <taxon>Gunneridae</taxon>
        <taxon>Pentapetalae</taxon>
        <taxon>asterids</taxon>
        <taxon>lamiids</taxon>
        <taxon>Lamiales</taxon>
        <taxon>Oleaceae</taxon>
        <taxon>Forsythieae</taxon>
        <taxon>Abeliophyllum</taxon>
    </lineage>
</organism>
<keyword evidence="1" id="KW-0732">Signal</keyword>